<organism evidence="2 3">
    <name type="scientific">Rhizosphaericola mali</name>
    <dbReference type="NCBI Taxonomy" id="2545455"/>
    <lineage>
        <taxon>Bacteria</taxon>
        <taxon>Pseudomonadati</taxon>
        <taxon>Bacteroidota</taxon>
        <taxon>Chitinophagia</taxon>
        <taxon>Chitinophagales</taxon>
        <taxon>Chitinophagaceae</taxon>
        <taxon>Rhizosphaericola</taxon>
    </lineage>
</organism>
<dbReference type="AlphaFoldDB" id="A0A5P2G6D5"/>
<sequence length="119" mass="13468">MVRKNLLITSIILLSLSLYGFNRINYNVNIKFNSSIRTNKELKDSTKQFKNIRDFIVSQNFNGVVVFRGKVLSPNDSLLYIDLKASGINPSSVDFLRKVPSDSLLKYGLEAKKGLLIIN</sequence>
<name>A0A5P2G6D5_9BACT</name>
<dbReference type="Proteomes" id="UP000292424">
    <property type="component" value="Chromosome"/>
</dbReference>
<dbReference type="KEGG" id="arac:E0W69_005085"/>
<dbReference type="RefSeq" id="WP_131328950.1">
    <property type="nucleotide sequence ID" value="NZ_CP044016.1"/>
</dbReference>
<evidence type="ECO:0000313" key="2">
    <source>
        <dbReference type="EMBL" id="QES88783.1"/>
    </source>
</evidence>
<dbReference type="EMBL" id="CP044016">
    <property type="protein sequence ID" value="QES88783.1"/>
    <property type="molecule type" value="Genomic_DNA"/>
</dbReference>
<protein>
    <submittedName>
        <fullName evidence="2">Uncharacterized protein</fullName>
    </submittedName>
</protein>
<dbReference type="EMBL" id="CP044016">
    <property type="protein sequence ID" value="QES88063.1"/>
    <property type="molecule type" value="Genomic_DNA"/>
</dbReference>
<gene>
    <name evidence="1" type="ORF">E0W69_005085</name>
    <name evidence="2" type="ORF">E0W69_009000</name>
</gene>
<accession>A0A5P2G6D5</accession>
<evidence type="ECO:0000313" key="3">
    <source>
        <dbReference type="Proteomes" id="UP000292424"/>
    </source>
</evidence>
<keyword evidence="3" id="KW-1185">Reference proteome</keyword>
<dbReference type="KEGG" id="arac:E0W69_009000"/>
<proteinExistence type="predicted"/>
<reference evidence="2 3" key="1">
    <citation type="submission" date="2019-09" db="EMBL/GenBank/DDBJ databases">
        <title>Complete genome sequence of Arachidicoccus sp. B3-10 isolated from apple orchard soil.</title>
        <authorList>
            <person name="Kim H.S."/>
            <person name="Han K.-I."/>
            <person name="Suh M.K."/>
            <person name="Lee K.C."/>
            <person name="Eom M.K."/>
            <person name="Kim J.-S."/>
            <person name="Kang S.W."/>
            <person name="Sin Y."/>
            <person name="Lee J.-S."/>
        </authorList>
    </citation>
    <scope>NUCLEOTIDE SEQUENCE [LARGE SCALE GENOMIC DNA]</scope>
    <source>
        <strain evidence="2 3">B3-10</strain>
    </source>
</reference>
<evidence type="ECO:0000313" key="1">
    <source>
        <dbReference type="EMBL" id="QES88063.1"/>
    </source>
</evidence>